<reference evidence="4 5" key="1">
    <citation type="submission" date="2024-09" db="EMBL/GenBank/DDBJ databases">
        <authorList>
            <person name="Sun Q."/>
            <person name="Mori K."/>
        </authorList>
    </citation>
    <scope>NUCLEOTIDE SEQUENCE [LARGE SCALE GENOMIC DNA]</scope>
    <source>
        <strain evidence="4 5">JCM 15389</strain>
    </source>
</reference>
<dbReference type="InterPro" id="IPR043128">
    <property type="entry name" value="Rev_trsase/Diguanyl_cyclase"/>
</dbReference>
<dbReference type="NCBIfam" id="TIGR00254">
    <property type="entry name" value="GGDEF"/>
    <property type="match status" value="1"/>
</dbReference>
<dbReference type="InterPro" id="IPR035965">
    <property type="entry name" value="PAS-like_dom_sf"/>
</dbReference>
<sequence>MVERQGSDLAAARLRSVLAAARDAFVECDAEGRVSAWNRQAEVLLGWPADEVLGQPVAEVLVPERCRAAFLADLQGLRPGDLAVARELTVRRRDGAELEVALVGYVLDGPEGRVVGGFLRDLQADRAAEEALAQAYLHDSLTGLPNRTLFTYRLAYALARRTGQPGTVAVSVIDLDRFKAINDALGHEVGDEVLVAVAERLRRADGSAEVIARLGGDEFLVLFDREDAEAEALAFAERALALLAEPLVVAGAEVFVSASIGVAATDSSSPEATALLSDADSAMYHAKRQGGGAVSVFGHALRTAVVDRWATEHGLHRALDRGELRVHYQPVVEVRTLVPVALEALVRWEHPEWGLVAPDRFVPVAEESGLIVPMGRLVLEQVCQQLRHWVEAIDLHGEGPQTLGSGVVEVNLSARQIDHPQLVPTVEAVVAAAGVPPSWLTFEITESALMRDAARALGVLRALKDLGVSLAVDDFGTGYSSLSYLQRFPLDVLKVDRSFVAELGRDGGARAIVAAVVGLAHSLGLAVVAEGVETEAQLQVLDELGCDYAQGFLFARPAAPEDLAEELLPGFRAGLPLAAGAWPGPAA</sequence>
<dbReference type="SMART" id="SM00267">
    <property type="entry name" value="GGDEF"/>
    <property type="match status" value="1"/>
</dbReference>
<dbReference type="InterPro" id="IPR001633">
    <property type="entry name" value="EAL_dom"/>
</dbReference>
<dbReference type="PROSITE" id="PS50887">
    <property type="entry name" value="GGDEF"/>
    <property type="match status" value="1"/>
</dbReference>
<dbReference type="SMART" id="SM00091">
    <property type="entry name" value="PAS"/>
    <property type="match status" value="1"/>
</dbReference>
<dbReference type="PROSITE" id="PS50112">
    <property type="entry name" value="PAS"/>
    <property type="match status" value="1"/>
</dbReference>
<proteinExistence type="predicted"/>
<dbReference type="Gene3D" id="3.20.20.450">
    <property type="entry name" value="EAL domain"/>
    <property type="match status" value="1"/>
</dbReference>
<dbReference type="Pfam" id="PF00989">
    <property type="entry name" value="PAS"/>
    <property type="match status" value="1"/>
</dbReference>
<evidence type="ECO:0000313" key="5">
    <source>
        <dbReference type="Proteomes" id="UP001589788"/>
    </source>
</evidence>
<evidence type="ECO:0000259" key="3">
    <source>
        <dbReference type="PROSITE" id="PS50887"/>
    </source>
</evidence>
<dbReference type="InterPro" id="IPR000160">
    <property type="entry name" value="GGDEF_dom"/>
</dbReference>
<dbReference type="CDD" id="cd00130">
    <property type="entry name" value="PAS"/>
    <property type="match status" value="1"/>
</dbReference>
<organism evidence="4 5">
    <name type="scientific">Aciditerrimonas ferrireducens</name>
    <dbReference type="NCBI Taxonomy" id="667306"/>
    <lineage>
        <taxon>Bacteria</taxon>
        <taxon>Bacillati</taxon>
        <taxon>Actinomycetota</taxon>
        <taxon>Acidimicrobiia</taxon>
        <taxon>Acidimicrobiales</taxon>
        <taxon>Acidimicrobiaceae</taxon>
        <taxon>Aciditerrimonas</taxon>
    </lineage>
</organism>
<dbReference type="SMART" id="SM00052">
    <property type="entry name" value="EAL"/>
    <property type="match status" value="1"/>
</dbReference>
<evidence type="ECO:0000313" key="4">
    <source>
        <dbReference type="EMBL" id="MFC0081327.1"/>
    </source>
</evidence>
<dbReference type="PANTHER" id="PTHR44757:SF2">
    <property type="entry name" value="BIOFILM ARCHITECTURE MAINTENANCE PROTEIN MBAA"/>
    <property type="match status" value="1"/>
</dbReference>
<dbReference type="Gene3D" id="3.30.70.270">
    <property type="match status" value="1"/>
</dbReference>
<dbReference type="SUPFAM" id="SSF141868">
    <property type="entry name" value="EAL domain-like"/>
    <property type="match status" value="1"/>
</dbReference>
<dbReference type="CDD" id="cd01948">
    <property type="entry name" value="EAL"/>
    <property type="match status" value="1"/>
</dbReference>
<dbReference type="PROSITE" id="PS50883">
    <property type="entry name" value="EAL"/>
    <property type="match status" value="1"/>
</dbReference>
<keyword evidence="5" id="KW-1185">Reference proteome</keyword>
<comment type="caution">
    <text evidence="4">The sequence shown here is derived from an EMBL/GenBank/DDBJ whole genome shotgun (WGS) entry which is preliminary data.</text>
</comment>
<dbReference type="InterPro" id="IPR013767">
    <property type="entry name" value="PAS_fold"/>
</dbReference>
<dbReference type="EMBL" id="JBHLYQ010000026">
    <property type="protein sequence ID" value="MFC0081327.1"/>
    <property type="molecule type" value="Genomic_DNA"/>
</dbReference>
<dbReference type="InterPro" id="IPR000014">
    <property type="entry name" value="PAS"/>
</dbReference>
<dbReference type="Gene3D" id="3.30.450.20">
    <property type="entry name" value="PAS domain"/>
    <property type="match status" value="1"/>
</dbReference>
<accession>A0ABV6C4Z8</accession>
<dbReference type="NCBIfam" id="TIGR00229">
    <property type="entry name" value="sensory_box"/>
    <property type="match status" value="1"/>
</dbReference>
<feature type="domain" description="PAS" evidence="1">
    <location>
        <begin position="10"/>
        <end position="64"/>
    </location>
</feature>
<dbReference type="Pfam" id="PF00563">
    <property type="entry name" value="EAL"/>
    <property type="match status" value="1"/>
</dbReference>
<dbReference type="SUPFAM" id="SSF55785">
    <property type="entry name" value="PYP-like sensor domain (PAS domain)"/>
    <property type="match status" value="1"/>
</dbReference>
<dbReference type="SUPFAM" id="SSF55073">
    <property type="entry name" value="Nucleotide cyclase"/>
    <property type="match status" value="1"/>
</dbReference>
<dbReference type="InterPro" id="IPR052155">
    <property type="entry name" value="Biofilm_reg_signaling"/>
</dbReference>
<name>A0ABV6C4Z8_9ACTN</name>
<dbReference type="RefSeq" id="WP_377788469.1">
    <property type="nucleotide sequence ID" value="NZ_JBHLYQ010000026.1"/>
</dbReference>
<dbReference type="CDD" id="cd01949">
    <property type="entry name" value="GGDEF"/>
    <property type="match status" value="1"/>
</dbReference>
<protein>
    <submittedName>
        <fullName evidence="4">Bifunctional diguanylate cyclase/phosphodiesterase</fullName>
    </submittedName>
</protein>
<dbReference type="InterPro" id="IPR029787">
    <property type="entry name" value="Nucleotide_cyclase"/>
</dbReference>
<feature type="domain" description="EAL" evidence="2">
    <location>
        <begin position="308"/>
        <end position="571"/>
    </location>
</feature>
<gene>
    <name evidence="4" type="ORF">ACFFRE_04045</name>
</gene>
<dbReference type="Proteomes" id="UP001589788">
    <property type="component" value="Unassembled WGS sequence"/>
</dbReference>
<dbReference type="Pfam" id="PF00990">
    <property type="entry name" value="GGDEF"/>
    <property type="match status" value="1"/>
</dbReference>
<feature type="domain" description="GGDEF" evidence="3">
    <location>
        <begin position="166"/>
        <end position="299"/>
    </location>
</feature>
<evidence type="ECO:0000259" key="1">
    <source>
        <dbReference type="PROSITE" id="PS50112"/>
    </source>
</evidence>
<evidence type="ECO:0000259" key="2">
    <source>
        <dbReference type="PROSITE" id="PS50883"/>
    </source>
</evidence>
<dbReference type="PANTHER" id="PTHR44757">
    <property type="entry name" value="DIGUANYLATE CYCLASE DGCP"/>
    <property type="match status" value="1"/>
</dbReference>
<dbReference type="InterPro" id="IPR035919">
    <property type="entry name" value="EAL_sf"/>
</dbReference>